<evidence type="ECO:0000256" key="1">
    <source>
        <dbReference type="ARBA" id="ARBA00010835"/>
    </source>
</evidence>
<dbReference type="EMBL" id="RBIN01000006">
    <property type="protein sequence ID" value="RKR02393.1"/>
    <property type="molecule type" value="Genomic_DNA"/>
</dbReference>
<evidence type="ECO:0000256" key="2">
    <source>
        <dbReference type="SAM" id="MobiDB-lite"/>
    </source>
</evidence>
<protein>
    <submittedName>
        <fullName evidence="4">Ribosome-associated protein</fullName>
    </submittedName>
</protein>
<feature type="domain" description="Prokaryotic-type class I peptide chain release factors" evidence="3">
    <location>
        <begin position="22"/>
        <end position="38"/>
    </location>
</feature>
<evidence type="ECO:0000313" key="5">
    <source>
        <dbReference type="Proteomes" id="UP000281975"/>
    </source>
</evidence>
<dbReference type="PROSITE" id="PS00745">
    <property type="entry name" value="RF_PROK_I"/>
    <property type="match status" value="1"/>
</dbReference>
<dbReference type="PANTHER" id="PTHR47814:SF1">
    <property type="entry name" value="PEPTIDYL-TRNA HYDROLASE ARFB"/>
    <property type="match status" value="1"/>
</dbReference>
<dbReference type="Gene3D" id="3.30.160.20">
    <property type="match status" value="1"/>
</dbReference>
<dbReference type="Pfam" id="PF00472">
    <property type="entry name" value="RF-1"/>
    <property type="match status" value="1"/>
</dbReference>
<dbReference type="GO" id="GO:0003747">
    <property type="term" value="F:translation release factor activity"/>
    <property type="evidence" value="ECO:0007669"/>
    <property type="project" value="InterPro"/>
</dbReference>
<dbReference type="PANTHER" id="PTHR47814">
    <property type="entry name" value="PEPTIDYL-TRNA HYDROLASE ARFB"/>
    <property type="match status" value="1"/>
</dbReference>
<comment type="caution">
    <text evidence="4">The sequence shown here is derived from an EMBL/GenBank/DDBJ whole genome shotgun (WGS) entry which is preliminary data.</text>
</comment>
<name>A0A420WV13_9GAMM</name>
<evidence type="ECO:0000259" key="3">
    <source>
        <dbReference type="PROSITE" id="PS00745"/>
    </source>
</evidence>
<dbReference type="OrthoDB" id="9815709at2"/>
<dbReference type="RefSeq" id="WP_121173055.1">
    <property type="nucleotide sequence ID" value="NZ_RBIN01000006.1"/>
</dbReference>
<proteinExistence type="inferred from homology"/>
<reference evidence="4 5" key="1">
    <citation type="submission" date="2018-10" db="EMBL/GenBank/DDBJ databases">
        <title>Genomic Encyclopedia of Type Strains, Phase IV (KMG-IV): sequencing the most valuable type-strain genomes for metagenomic binning, comparative biology and taxonomic classification.</title>
        <authorList>
            <person name="Goeker M."/>
        </authorList>
    </citation>
    <scope>NUCLEOTIDE SEQUENCE [LARGE SCALE GENOMIC DNA]</scope>
    <source>
        <strain evidence="4 5">DSM 23229</strain>
    </source>
</reference>
<dbReference type="Proteomes" id="UP000281975">
    <property type="component" value="Unassembled WGS sequence"/>
</dbReference>
<accession>A0A420WV13</accession>
<dbReference type="NCBIfam" id="NF006718">
    <property type="entry name" value="PRK09256.1"/>
    <property type="match status" value="1"/>
</dbReference>
<dbReference type="AlphaFoldDB" id="A0A420WV13"/>
<feature type="compositionally biased region" description="Basic residues" evidence="2">
    <location>
        <begin position="104"/>
        <end position="138"/>
    </location>
</feature>
<gene>
    <name evidence="4" type="ORF">C7446_2103</name>
</gene>
<dbReference type="SUPFAM" id="SSF75620">
    <property type="entry name" value="Release factor"/>
    <property type="match status" value="1"/>
</dbReference>
<evidence type="ECO:0000313" key="4">
    <source>
        <dbReference type="EMBL" id="RKR02393.1"/>
    </source>
</evidence>
<organism evidence="4 5">
    <name type="scientific">Kushneria sinocarnis</name>
    <dbReference type="NCBI Taxonomy" id="595502"/>
    <lineage>
        <taxon>Bacteria</taxon>
        <taxon>Pseudomonadati</taxon>
        <taxon>Pseudomonadota</taxon>
        <taxon>Gammaproteobacteria</taxon>
        <taxon>Oceanospirillales</taxon>
        <taxon>Halomonadaceae</taxon>
        <taxon>Kushneria</taxon>
    </lineage>
</organism>
<dbReference type="InterPro" id="IPR045853">
    <property type="entry name" value="Pep_chain_release_fac_I_sf"/>
</dbReference>
<comment type="similarity">
    <text evidence="1">Belongs to the prokaryotic/mitochondrial release factor family.</text>
</comment>
<dbReference type="GO" id="GO:0072344">
    <property type="term" value="P:rescue of stalled ribosome"/>
    <property type="evidence" value="ECO:0007669"/>
    <property type="project" value="TreeGrafter"/>
</dbReference>
<sequence length="138" mass="15850">MSLQVSRNLTLAEHEITMHAMRARGAGGQNVNKVATAIHLRFDIHASSLPEGIREKLLALNDDRISREGVVVIRAQQYRTQQQNRDDARQRLKQLIAGVMQPVRPRKPTRPSRSAKRRRLEHKKQRGQRKALRGRVDP</sequence>
<dbReference type="GO" id="GO:0004045">
    <property type="term" value="F:peptidyl-tRNA hydrolase activity"/>
    <property type="evidence" value="ECO:0007669"/>
    <property type="project" value="TreeGrafter"/>
</dbReference>
<feature type="region of interest" description="Disordered" evidence="2">
    <location>
        <begin position="96"/>
        <end position="138"/>
    </location>
</feature>
<keyword evidence="5" id="KW-1185">Reference proteome</keyword>
<dbReference type="InterPro" id="IPR000352">
    <property type="entry name" value="Pep_chain_release_fac_I"/>
</dbReference>
<dbReference type="GO" id="GO:0043022">
    <property type="term" value="F:ribosome binding"/>
    <property type="evidence" value="ECO:0007669"/>
    <property type="project" value="TreeGrafter"/>
</dbReference>